<accession>A0A8D1Q1I9</accession>
<evidence type="ECO:0000313" key="2">
    <source>
        <dbReference type="Proteomes" id="UP000694724"/>
    </source>
</evidence>
<dbReference type="Ensembl" id="ENSSSCT00055013625.1">
    <property type="protein sequence ID" value="ENSSSCP00055010729.1"/>
    <property type="gene ID" value="ENSSSCG00055007029.1"/>
</dbReference>
<name>A0A8D1Q1I9_PIG</name>
<protein>
    <submittedName>
        <fullName evidence="1">Uncharacterized protein</fullName>
    </submittedName>
</protein>
<organism evidence="1 2">
    <name type="scientific">Sus scrofa</name>
    <name type="common">Pig</name>
    <dbReference type="NCBI Taxonomy" id="9823"/>
    <lineage>
        <taxon>Eukaryota</taxon>
        <taxon>Metazoa</taxon>
        <taxon>Chordata</taxon>
        <taxon>Craniata</taxon>
        <taxon>Vertebrata</taxon>
        <taxon>Euteleostomi</taxon>
        <taxon>Mammalia</taxon>
        <taxon>Eutheria</taxon>
        <taxon>Laurasiatheria</taxon>
        <taxon>Artiodactyla</taxon>
        <taxon>Suina</taxon>
        <taxon>Suidae</taxon>
        <taxon>Sus</taxon>
    </lineage>
</organism>
<sequence length="140" mass="15075">MFRNADDGCGREGVRVTVTVLVREKGLRERERKPYKSRVLGCPDPPLVSLTPRAVQGTRRAAKPGVKRWFPPGRATAKTASAVCGCCPLVVLGPHGTRLSPAGQRAFSISHHCRQGISLWDSGSGRKGILSPGFLSPGFR</sequence>
<dbReference type="AlphaFoldDB" id="A0A8D1Q1I9"/>
<dbReference type="Proteomes" id="UP000694724">
    <property type="component" value="Unplaced"/>
</dbReference>
<proteinExistence type="predicted"/>
<evidence type="ECO:0000313" key="1">
    <source>
        <dbReference type="Ensembl" id="ENSSSCP00055010729.1"/>
    </source>
</evidence>
<reference evidence="1" key="1">
    <citation type="submission" date="2025-08" db="UniProtKB">
        <authorList>
            <consortium name="Ensembl"/>
        </authorList>
    </citation>
    <scope>IDENTIFICATION</scope>
</reference>